<dbReference type="HOGENOM" id="CLU_024566_8_0_9"/>
<feature type="binding site" evidence="1">
    <location>
        <position position="268"/>
    </location>
    <ligand>
        <name>Mg(2+)</name>
        <dbReference type="ChEBI" id="CHEBI:18420"/>
        <label>1</label>
    </ligand>
</feature>
<feature type="binding site" evidence="1">
    <location>
        <position position="51"/>
    </location>
    <ligand>
        <name>Mg(2+)</name>
        <dbReference type="ChEBI" id="CHEBI:18420"/>
        <label>1</label>
    </ligand>
</feature>
<dbReference type="AlphaFoldDB" id="B8D1Z3"/>
<dbReference type="KEGG" id="hor:Hore_04620"/>
<dbReference type="EMBL" id="CP001098">
    <property type="protein sequence ID" value="ACL69220.1"/>
    <property type="molecule type" value="Genomic_DNA"/>
</dbReference>
<evidence type="ECO:0000256" key="1">
    <source>
        <dbReference type="PIRSR" id="PIRSR605502-1"/>
    </source>
</evidence>
<feature type="binding site" evidence="1">
    <location>
        <position position="266"/>
    </location>
    <ligand>
        <name>Mg(2+)</name>
        <dbReference type="ChEBI" id="CHEBI:18420"/>
        <label>1</label>
    </ligand>
</feature>
<dbReference type="InterPro" id="IPR050792">
    <property type="entry name" value="ADP-ribosylglycohydrolase"/>
</dbReference>
<proteinExistence type="predicted"/>
<dbReference type="RefSeq" id="WP_012635408.1">
    <property type="nucleotide sequence ID" value="NC_011899.1"/>
</dbReference>
<dbReference type="OrthoDB" id="9761704at2"/>
<organism evidence="2 3">
    <name type="scientific">Halothermothrix orenii (strain H 168 / OCM 544 / DSM 9562)</name>
    <dbReference type="NCBI Taxonomy" id="373903"/>
    <lineage>
        <taxon>Bacteria</taxon>
        <taxon>Bacillati</taxon>
        <taxon>Bacillota</taxon>
        <taxon>Clostridia</taxon>
        <taxon>Halanaerobiales</taxon>
        <taxon>Halothermotrichaceae</taxon>
        <taxon>Halothermothrix</taxon>
    </lineage>
</organism>
<protein>
    <submittedName>
        <fullName evidence="2">ADP-ribosylation/Crystallin J1</fullName>
    </submittedName>
</protein>
<dbReference type="GO" id="GO:0046872">
    <property type="term" value="F:metal ion binding"/>
    <property type="evidence" value="ECO:0007669"/>
    <property type="project" value="UniProtKB-KW"/>
</dbReference>
<dbReference type="Pfam" id="PF03747">
    <property type="entry name" value="ADP_ribosyl_GH"/>
    <property type="match status" value="1"/>
</dbReference>
<gene>
    <name evidence="2" type="ordered locus">Hore_04620</name>
</gene>
<dbReference type="InterPro" id="IPR036705">
    <property type="entry name" value="Ribosyl_crysJ1_sf"/>
</dbReference>
<feature type="binding site" evidence="1">
    <location>
        <position position="53"/>
    </location>
    <ligand>
        <name>Mg(2+)</name>
        <dbReference type="ChEBI" id="CHEBI:18420"/>
        <label>1</label>
    </ligand>
</feature>
<dbReference type="SUPFAM" id="SSF101478">
    <property type="entry name" value="ADP-ribosylglycohydrolase"/>
    <property type="match status" value="1"/>
</dbReference>
<keyword evidence="1" id="KW-0460">Magnesium</keyword>
<keyword evidence="1" id="KW-0479">Metal-binding</keyword>
<feature type="binding site" evidence="1">
    <location>
        <position position="269"/>
    </location>
    <ligand>
        <name>Mg(2+)</name>
        <dbReference type="ChEBI" id="CHEBI:18420"/>
        <label>1</label>
    </ligand>
</feature>
<dbReference type="Proteomes" id="UP000000719">
    <property type="component" value="Chromosome"/>
</dbReference>
<dbReference type="Gene3D" id="1.10.4080.10">
    <property type="entry name" value="ADP-ribosylation/Crystallin J1"/>
    <property type="match status" value="1"/>
</dbReference>
<sequence>MTVKKDKALGALVGLAVGDALGQPTEGKTCNEIKEKWGRITDFLDDTPAVSDDTEYALFNARLLLDYGEHLDTDKITDAWVKEIASQHGGFKGAGFSEMATIENLRNGLRPPDSGKHIHSWSDGLAMRVAPFGIVAAGDPELAARLARMDGEVSHAGEGIYAGMLVAATISLAMTEKDKEIIFNTSLNMIPSDSWTYRAVCRGINIGQKYSNIWEVLEPLYKETVFDCYPWADLAPEALGLTYGILTVADFNFVDSVVGGVNIGRDTDTNAAIAGAIAGAYNGIDVIPQKWQGVIKPSEGRCIHTVEGMVIDDIALKLSELGDKWGAAL</sequence>
<dbReference type="STRING" id="373903.Hore_04620"/>
<reference evidence="2 3" key="1">
    <citation type="journal article" date="2009" name="PLoS ONE">
        <title>Genome analysis of the anaerobic thermohalophilic bacterium Halothermothrix orenii.</title>
        <authorList>
            <person name="Mavromatis K."/>
            <person name="Ivanova N."/>
            <person name="Anderson I."/>
            <person name="Lykidis A."/>
            <person name="Hooper S.D."/>
            <person name="Sun H."/>
            <person name="Kunin V."/>
            <person name="Lapidus A."/>
            <person name="Hugenholtz P."/>
            <person name="Patel B."/>
            <person name="Kyrpides N.C."/>
        </authorList>
    </citation>
    <scope>NUCLEOTIDE SEQUENCE [LARGE SCALE GENOMIC DNA]</scope>
    <source>
        <strain evidence="3">H 168 / OCM 544 / DSM 9562</strain>
    </source>
</reference>
<dbReference type="PANTHER" id="PTHR16222:SF12">
    <property type="entry name" value="ADP-RIBOSYLGLYCOHYDROLASE-RELATED"/>
    <property type="match status" value="1"/>
</dbReference>
<accession>B8D1Z3</accession>
<name>B8D1Z3_HALOH</name>
<keyword evidence="3" id="KW-1185">Reference proteome</keyword>
<comment type="cofactor">
    <cofactor evidence="1">
        <name>Mg(2+)</name>
        <dbReference type="ChEBI" id="CHEBI:18420"/>
    </cofactor>
    <text evidence="1">Binds 2 magnesium ions per subunit.</text>
</comment>
<dbReference type="eggNOG" id="COG1397">
    <property type="taxonomic scope" value="Bacteria"/>
</dbReference>
<evidence type="ECO:0000313" key="3">
    <source>
        <dbReference type="Proteomes" id="UP000000719"/>
    </source>
</evidence>
<dbReference type="PANTHER" id="PTHR16222">
    <property type="entry name" value="ADP-RIBOSYLGLYCOHYDROLASE"/>
    <property type="match status" value="1"/>
</dbReference>
<feature type="binding site" evidence="1">
    <location>
        <position position="52"/>
    </location>
    <ligand>
        <name>Mg(2+)</name>
        <dbReference type="ChEBI" id="CHEBI:18420"/>
        <label>1</label>
    </ligand>
</feature>
<dbReference type="InterPro" id="IPR005502">
    <property type="entry name" value="Ribosyl_crysJ1"/>
</dbReference>
<evidence type="ECO:0000313" key="2">
    <source>
        <dbReference type="EMBL" id="ACL69220.1"/>
    </source>
</evidence>